<evidence type="ECO:0000256" key="7">
    <source>
        <dbReference type="ARBA" id="ARBA00022837"/>
    </source>
</evidence>
<evidence type="ECO:0000256" key="2">
    <source>
        <dbReference type="ARBA" id="ARBA00004922"/>
    </source>
</evidence>
<keyword evidence="7" id="KW-0106">Calcium</keyword>
<dbReference type="PANTHER" id="PTHR11742:SF55">
    <property type="entry name" value="ENDOPLASMIC RETICULUM MANNOSYL-OLIGOSACCHARIDE 1,2-ALPHA-MANNOSIDASE"/>
    <property type="match status" value="1"/>
</dbReference>
<evidence type="ECO:0000256" key="5">
    <source>
        <dbReference type="ARBA" id="ARBA00022723"/>
    </source>
</evidence>
<organism evidence="12 13">
    <name type="scientific">Smittium mucronatum</name>
    <dbReference type="NCBI Taxonomy" id="133383"/>
    <lineage>
        <taxon>Eukaryota</taxon>
        <taxon>Fungi</taxon>
        <taxon>Fungi incertae sedis</taxon>
        <taxon>Zoopagomycota</taxon>
        <taxon>Kickxellomycotina</taxon>
        <taxon>Harpellomycetes</taxon>
        <taxon>Harpellales</taxon>
        <taxon>Legeriomycetaceae</taxon>
        <taxon>Smittium</taxon>
    </lineage>
</organism>
<comment type="pathway">
    <text evidence="2">Protein modification; protein glycosylation.</text>
</comment>
<protein>
    <recommendedName>
        <fullName evidence="4">mannosyl-oligosaccharide 1,2-alpha-mannosidase</fullName>
        <ecNumber evidence="4">3.2.1.113</ecNumber>
    </recommendedName>
</protein>
<proteinExistence type="inferred from homology"/>
<comment type="caution">
    <text evidence="12">The sequence shown here is derived from an EMBL/GenBank/DDBJ whole genome shotgun (WGS) entry which is preliminary data.</text>
</comment>
<evidence type="ECO:0000256" key="4">
    <source>
        <dbReference type="ARBA" id="ARBA00012238"/>
    </source>
</evidence>
<dbReference type="GO" id="GO:0036503">
    <property type="term" value="P:ERAD pathway"/>
    <property type="evidence" value="ECO:0007669"/>
    <property type="project" value="UniProtKB-ARBA"/>
</dbReference>
<dbReference type="Proteomes" id="UP000187455">
    <property type="component" value="Unassembled WGS sequence"/>
</dbReference>
<evidence type="ECO:0000256" key="3">
    <source>
        <dbReference type="ARBA" id="ARBA00007658"/>
    </source>
</evidence>
<sequence length="178" mass="20426">MIFRTTAGDNLTFVSDLNEDGYGPNGKMEHLVCFFPGVLALGSKELDRKDDLNLAKELMETCYNFYEKMPSGLSPESVRFKGLNPQKNFPGNDLVEPEDTDPKNLDYVIESRVYLLRPETVESLMVLYRITKDEKYREMGWNIFQSIEKFTKTPTAYSSIDDVTSESPGLNYMNSMER</sequence>
<accession>A0A1R0H4B5</accession>
<evidence type="ECO:0000256" key="9">
    <source>
        <dbReference type="ARBA" id="ARBA00047669"/>
    </source>
</evidence>
<gene>
    <name evidence="12" type="ORF">AYI68_g1836</name>
</gene>
<dbReference type="InterPro" id="IPR012341">
    <property type="entry name" value="6hp_glycosidase-like_sf"/>
</dbReference>
<dbReference type="PANTHER" id="PTHR11742">
    <property type="entry name" value="MANNOSYL-OLIGOSACCHARIDE ALPHA-1,2-MANNOSIDASE-RELATED"/>
    <property type="match status" value="1"/>
</dbReference>
<dbReference type="InterPro" id="IPR036026">
    <property type="entry name" value="Seven-hairpin_glycosidases"/>
</dbReference>
<evidence type="ECO:0000313" key="13">
    <source>
        <dbReference type="Proteomes" id="UP000187455"/>
    </source>
</evidence>
<comment type="catalytic activity">
    <reaction evidence="9">
        <text>N(4)-(alpha-D-Man-(1-&gt;2)-alpha-D-Man-(1-&gt;2)-alpha-D-Man-(1-&gt;3)-[alpha-D-Man-(1-&gt;3)-[alpha-D-Man-(1-&gt;2)-alpha-D-Man-(1-&gt;6)]-alpha-D-Man-(1-&gt;6)]-beta-D-Man-(1-&gt;4)-beta-D-GlcNAc-(1-&gt;4)-beta-D-GlcNAc)-L-asparaginyl-[protein] (N-glucan mannose isomer 8A1,2,3B1,3) + 3 H2O = N(4)-(alpha-D-Man-(1-&gt;3)-[alpha-D-Man-(1-&gt;3)-[alpha-D-Man-(1-&gt;6)]-alpha-D-Man-(1-&gt;6)]-beta-D-Man-(1-&gt;4)-beta-D-GlcNAc-(1-&gt;4)-beta-D-GlcNAc)-L-asparaginyl-[protein] (N-glucan mannose isomer 5A1,2) + 3 beta-D-mannose</text>
        <dbReference type="Rhea" id="RHEA:56028"/>
        <dbReference type="Rhea" id="RHEA-COMP:14358"/>
        <dbReference type="Rhea" id="RHEA-COMP:14367"/>
        <dbReference type="ChEBI" id="CHEBI:15377"/>
        <dbReference type="ChEBI" id="CHEBI:28563"/>
        <dbReference type="ChEBI" id="CHEBI:59087"/>
        <dbReference type="ChEBI" id="CHEBI:60628"/>
        <dbReference type="EC" id="3.2.1.113"/>
    </reaction>
</comment>
<dbReference type="GO" id="GO:0005783">
    <property type="term" value="C:endoplasmic reticulum"/>
    <property type="evidence" value="ECO:0007669"/>
    <property type="project" value="TreeGrafter"/>
</dbReference>
<keyword evidence="6" id="KW-0378">Hydrolase</keyword>
<keyword evidence="13" id="KW-1185">Reference proteome</keyword>
<dbReference type="OrthoDB" id="8118055at2759"/>
<evidence type="ECO:0000256" key="6">
    <source>
        <dbReference type="ARBA" id="ARBA00022801"/>
    </source>
</evidence>
<dbReference type="InterPro" id="IPR050749">
    <property type="entry name" value="Glycosyl_Hydrolase_47"/>
</dbReference>
<dbReference type="STRING" id="133383.A0A1R0H4B5"/>
<name>A0A1R0H4B5_9FUNG</name>
<comment type="cofactor">
    <cofactor evidence="1">
        <name>Ca(2+)</name>
        <dbReference type="ChEBI" id="CHEBI:29108"/>
    </cofactor>
</comment>
<dbReference type="InterPro" id="IPR001382">
    <property type="entry name" value="Glyco_hydro_47"/>
</dbReference>
<dbReference type="GO" id="GO:0004571">
    <property type="term" value="F:mannosyl-oligosaccharide 1,2-alpha-mannosidase activity"/>
    <property type="evidence" value="ECO:0007669"/>
    <property type="project" value="UniProtKB-EC"/>
</dbReference>
<evidence type="ECO:0000256" key="10">
    <source>
        <dbReference type="ARBA" id="ARBA00048605"/>
    </source>
</evidence>
<dbReference type="GO" id="GO:0005975">
    <property type="term" value="P:carbohydrate metabolic process"/>
    <property type="evidence" value="ECO:0007669"/>
    <property type="project" value="InterPro"/>
</dbReference>
<evidence type="ECO:0000313" key="12">
    <source>
        <dbReference type="EMBL" id="OLY84010.1"/>
    </source>
</evidence>
<dbReference type="Pfam" id="PF01532">
    <property type="entry name" value="Glyco_hydro_47"/>
    <property type="match status" value="1"/>
</dbReference>
<comment type="similarity">
    <text evidence="3">Belongs to the glycosyl hydrolase 47 family.</text>
</comment>
<reference evidence="12 13" key="1">
    <citation type="journal article" date="2016" name="Mol. Biol. Evol.">
        <title>Genome-Wide Survey of Gut Fungi (Harpellales) Reveals the First Horizontally Transferred Ubiquitin Gene from a Mosquito Host.</title>
        <authorList>
            <person name="Wang Y."/>
            <person name="White M.M."/>
            <person name="Kvist S."/>
            <person name="Moncalvo J.M."/>
        </authorList>
    </citation>
    <scope>NUCLEOTIDE SEQUENCE [LARGE SCALE GENOMIC DNA]</scope>
    <source>
        <strain evidence="12 13">ALG-7-W6</strain>
    </source>
</reference>
<dbReference type="EC" id="3.2.1.113" evidence="4"/>
<dbReference type="GO" id="GO:0005509">
    <property type="term" value="F:calcium ion binding"/>
    <property type="evidence" value="ECO:0007669"/>
    <property type="project" value="InterPro"/>
</dbReference>
<evidence type="ECO:0000256" key="11">
    <source>
        <dbReference type="PIRSR" id="PIRSR601382-3"/>
    </source>
</evidence>
<evidence type="ECO:0000256" key="1">
    <source>
        <dbReference type="ARBA" id="ARBA00001913"/>
    </source>
</evidence>
<dbReference type="SUPFAM" id="SSF48225">
    <property type="entry name" value="Seven-hairpin glycosidases"/>
    <property type="match status" value="1"/>
</dbReference>
<dbReference type="AlphaFoldDB" id="A0A1R0H4B5"/>
<keyword evidence="8 11" id="KW-1015">Disulfide bond</keyword>
<evidence type="ECO:0000256" key="8">
    <source>
        <dbReference type="ARBA" id="ARBA00023157"/>
    </source>
</evidence>
<dbReference type="GO" id="GO:0016020">
    <property type="term" value="C:membrane"/>
    <property type="evidence" value="ECO:0007669"/>
    <property type="project" value="InterPro"/>
</dbReference>
<comment type="catalytic activity">
    <reaction evidence="10">
        <text>N(4)-(alpha-D-Man-(1-&gt;2)-alpha-D-Man-(1-&gt;2)-alpha-D-Man-(1-&gt;3)-[alpha-D-Man-(1-&gt;2)-alpha-D-Man-(1-&gt;3)-[alpha-D-Man-(1-&gt;2)-alpha-D-Man-(1-&gt;6)]-alpha-D-Man-(1-&gt;6)]-beta-D-Man-(1-&gt;4)-beta-D-GlcNAc-(1-&gt;4)-beta-D-GlcNAc)-L-asparaginyl-[protein] (N-glucan mannose isomer 9A1,2,3B1,2,3) + 4 H2O = N(4)-(alpha-D-Man-(1-&gt;3)-[alpha-D-Man-(1-&gt;3)-[alpha-D-Man-(1-&gt;6)]-alpha-D-Man-(1-&gt;6)]-beta-D-Man-(1-&gt;4)-beta-D-GlcNAc-(1-&gt;4)-beta-D-GlcNAc)-L-asparaginyl-[protein] (N-glucan mannose isomer 5A1,2) + 4 beta-D-mannose</text>
        <dbReference type="Rhea" id="RHEA:56008"/>
        <dbReference type="Rhea" id="RHEA-COMP:14356"/>
        <dbReference type="Rhea" id="RHEA-COMP:14367"/>
        <dbReference type="ChEBI" id="CHEBI:15377"/>
        <dbReference type="ChEBI" id="CHEBI:28563"/>
        <dbReference type="ChEBI" id="CHEBI:59087"/>
        <dbReference type="ChEBI" id="CHEBI:139493"/>
        <dbReference type="EC" id="3.2.1.113"/>
    </reaction>
</comment>
<keyword evidence="5" id="KW-0479">Metal-binding</keyword>
<dbReference type="Gene3D" id="1.50.10.10">
    <property type="match status" value="1"/>
</dbReference>
<dbReference type="EMBL" id="LSSL01000658">
    <property type="protein sequence ID" value="OLY84010.1"/>
    <property type="molecule type" value="Genomic_DNA"/>
</dbReference>
<feature type="disulfide bond" evidence="11">
    <location>
        <begin position="33"/>
        <end position="62"/>
    </location>
</feature>